<dbReference type="Proteomes" id="UP000756710">
    <property type="component" value="Unassembled WGS sequence"/>
</dbReference>
<dbReference type="HOGENOM" id="CLU_3141233_0_0_11"/>
<name>A0A061A8N4_9ACTN</name>
<accession>A0A061A8N4</accession>
<dbReference type="EMBL" id="LK022848">
    <property type="protein sequence ID" value="CDR14194.1"/>
    <property type="molecule type" value="Genomic_DNA"/>
</dbReference>
<gene>
    <name evidence="2" type="ORF">J2Z30_001033</name>
    <name evidence="1" type="ORF">SIRAN8256</name>
</gene>
<proteinExistence type="predicted"/>
<evidence type="ECO:0000313" key="2">
    <source>
        <dbReference type="EMBL" id="MBP2060035.1"/>
    </source>
</evidence>
<dbReference type="AlphaFoldDB" id="A0A061A8N4"/>
<sequence>MNTLESLRRVAPTWMRHHTLAVAIVRDLWALPNHPPGLRPLAEFLGVGE</sequence>
<evidence type="ECO:0000313" key="3">
    <source>
        <dbReference type="Proteomes" id="UP000756710"/>
    </source>
</evidence>
<reference evidence="1" key="1">
    <citation type="submission" date="2014-05" db="EMBL/GenBank/DDBJ databases">
        <authorList>
            <person name="Horn Fabian"/>
        </authorList>
    </citation>
    <scope>NUCLEOTIDE SEQUENCE</scope>
</reference>
<protein>
    <submittedName>
        <fullName evidence="1">Helix-turn-helix domain protein</fullName>
    </submittedName>
</protein>
<reference evidence="2 3" key="2">
    <citation type="submission" date="2021-03" db="EMBL/GenBank/DDBJ databases">
        <title>Genomic Encyclopedia of Type Strains, Phase IV (KMG-IV): sequencing the most valuable type-strain genomes for metagenomic binning, comparative biology and taxonomic classification.</title>
        <authorList>
            <person name="Goeker M."/>
        </authorList>
    </citation>
    <scope>NUCLEOTIDE SEQUENCE [LARGE SCALE GENOMIC DNA]</scope>
    <source>
        <strain evidence="2 3">DSM 41954</strain>
    </source>
</reference>
<evidence type="ECO:0000313" key="1">
    <source>
        <dbReference type="EMBL" id="CDR14194.1"/>
    </source>
</evidence>
<organism evidence="1">
    <name type="scientific">Streptomyces iranensis</name>
    <dbReference type="NCBI Taxonomy" id="576784"/>
    <lineage>
        <taxon>Bacteria</taxon>
        <taxon>Bacillati</taxon>
        <taxon>Actinomycetota</taxon>
        <taxon>Actinomycetes</taxon>
        <taxon>Kitasatosporales</taxon>
        <taxon>Streptomycetaceae</taxon>
        <taxon>Streptomyces</taxon>
        <taxon>Streptomyces violaceusniger group</taxon>
    </lineage>
</organism>
<keyword evidence="3" id="KW-1185">Reference proteome</keyword>
<dbReference type="EMBL" id="JAGGLR010000002">
    <property type="protein sequence ID" value="MBP2060035.1"/>
    <property type="molecule type" value="Genomic_DNA"/>
</dbReference>